<reference evidence="2" key="1">
    <citation type="journal article" date="2023" name="Int. J. Syst. Evol. Microbiol.">
        <title>&lt;i&gt;Holtiella tumoricola&lt;/i&gt; gen. nov. sp. nov., isolated from a human clinical sample.</title>
        <authorList>
            <person name="Allen-Vercoe E."/>
            <person name="Daigneault M.C."/>
            <person name="Vancuren S.J."/>
            <person name="Cochrane K."/>
            <person name="O'Neal L.L."/>
            <person name="Sankaranarayanan K."/>
            <person name="Lawson P.A."/>
        </authorList>
    </citation>
    <scope>NUCLEOTIDE SEQUENCE</scope>
    <source>
        <strain evidence="2">CC70A</strain>
    </source>
</reference>
<organism evidence="2 3">
    <name type="scientific">Holtiella tumoricola</name>
    <dbReference type="NCBI Taxonomy" id="3018743"/>
    <lineage>
        <taxon>Bacteria</taxon>
        <taxon>Bacillati</taxon>
        <taxon>Bacillota</taxon>
        <taxon>Clostridia</taxon>
        <taxon>Lachnospirales</taxon>
        <taxon>Cellulosilyticaceae</taxon>
        <taxon>Holtiella</taxon>
    </lineage>
</organism>
<sequence length="128" mass="14290">MGDALVFSIIACICGGIFEAIGVTAFKLDHPIHFWSGTVIKSEEITDIKAYNRANGWMWVIYGACYILAGIVAFYKMAYGGVILGVSAMPGMFVLMGTYVSIEKKYRVKKAETIEEKLRRQMKDDAFK</sequence>
<feature type="transmembrane region" description="Helical" evidence="1">
    <location>
        <begin position="6"/>
        <end position="26"/>
    </location>
</feature>
<dbReference type="RefSeq" id="WP_053983069.1">
    <property type="nucleotide sequence ID" value="NZ_JAQIFT010000062.1"/>
</dbReference>
<evidence type="ECO:0000313" key="2">
    <source>
        <dbReference type="EMBL" id="MDA3733479.1"/>
    </source>
</evidence>
<feature type="transmembrane region" description="Helical" evidence="1">
    <location>
        <begin position="56"/>
        <end position="75"/>
    </location>
</feature>
<keyword evidence="1" id="KW-0812">Transmembrane</keyword>
<dbReference type="EMBL" id="JAQIFT010000062">
    <property type="protein sequence ID" value="MDA3733479.1"/>
    <property type="molecule type" value="Genomic_DNA"/>
</dbReference>
<evidence type="ECO:0008006" key="4">
    <source>
        <dbReference type="Google" id="ProtNLM"/>
    </source>
</evidence>
<keyword evidence="1" id="KW-0472">Membrane</keyword>
<name>A0AA42DRK9_9FIRM</name>
<evidence type="ECO:0000313" key="3">
    <source>
        <dbReference type="Proteomes" id="UP001169242"/>
    </source>
</evidence>
<dbReference type="Proteomes" id="UP001169242">
    <property type="component" value="Unassembled WGS sequence"/>
</dbReference>
<comment type="caution">
    <text evidence="2">The sequence shown here is derived from an EMBL/GenBank/DDBJ whole genome shotgun (WGS) entry which is preliminary data.</text>
</comment>
<accession>A0AA42DRK9</accession>
<evidence type="ECO:0000256" key="1">
    <source>
        <dbReference type="SAM" id="Phobius"/>
    </source>
</evidence>
<dbReference type="AlphaFoldDB" id="A0AA42DRK9"/>
<keyword evidence="3" id="KW-1185">Reference proteome</keyword>
<keyword evidence="1" id="KW-1133">Transmembrane helix</keyword>
<gene>
    <name evidence="2" type="ORF">PBV87_18525</name>
</gene>
<proteinExistence type="predicted"/>
<feature type="transmembrane region" description="Helical" evidence="1">
    <location>
        <begin position="81"/>
        <end position="102"/>
    </location>
</feature>
<protein>
    <recommendedName>
        <fullName evidence="4">DUF3784 domain-containing protein</fullName>
    </recommendedName>
</protein>